<feature type="domain" description="HPt" evidence="3">
    <location>
        <begin position="15"/>
        <end position="110"/>
    </location>
</feature>
<accession>A0A5D8YSX8</accession>
<dbReference type="AlphaFoldDB" id="A0A5D8YSX8"/>
<dbReference type="GO" id="GO:0004672">
    <property type="term" value="F:protein kinase activity"/>
    <property type="evidence" value="ECO:0007669"/>
    <property type="project" value="UniProtKB-ARBA"/>
</dbReference>
<evidence type="ECO:0000256" key="2">
    <source>
        <dbReference type="SAM" id="MobiDB-lite"/>
    </source>
</evidence>
<dbReference type="SUPFAM" id="SSF47226">
    <property type="entry name" value="Histidine-containing phosphotransfer domain, HPT domain"/>
    <property type="match status" value="1"/>
</dbReference>
<organism evidence="4 5">
    <name type="scientific">Cognatilysobacter lacus</name>
    <dbReference type="NCBI Taxonomy" id="1643323"/>
    <lineage>
        <taxon>Bacteria</taxon>
        <taxon>Pseudomonadati</taxon>
        <taxon>Pseudomonadota</taxon>
        <taxon>Gammaproteobacteria</taxon>
        <taxon>Lysobacterales</taxon>
        <taxon>Lysobacteraceae</taxon>
        <taxon>Cognatilysobacter</taxon>
    </lineage>
</organism>
<dbReference type="Gene3D" id="1.20.120.160">
    <property type="entry name" value="HPT domain"/>
    <property type="match status" value="1"/>
</dbReference>
<name>A0A5D8YSX8_9GAMM</name>
<proteinExistence type="predicted"/>
<keyword evidence="5" id="KW-1185">Reference proteome</keyword>
<evidence type="ECO:0000256" key="1">
    <source>
        <dbReference type="ARBA" id="ARBA00023012"/>
    </source>
</evidence>
<feature type="non-terminal residue" evidence="4">
    <location>
        <position position="191"/>
    </location>
</feature>
<dbReference type="InterPro" id="IPR008207">
    <property type="entry name" value="Sig_transdc_His_kin_Hpt_dom"/>
</dbReference>
<evidence type="ECO:0000313" key="5">
    <source>
        <dbReference type="Proteomes" id="UP000323164"/>
    </source>
</evidence>
<gene>
    <name evidence="4" type="ORF">FW784_12195</name>
</gene>
<reference evidence="4 5" key="1">
    <citation type="submission" date="2019-08" db="EMBL/GenBank/DDBJ databases">
        <title>Draft genome sequence of Lysobacter sp. UKS-15.</title>
        <authorList>
            <person name="Im W.-T."/>
        </authorList>
    </citation>
    <scope>NUCLEOTIDE SEQUENCE [LARGE SCALE GENOMIC DNA]</scope>
    <source>
        <strain evidence="4 5">UKS-15</strain>
    </source>
</reference>
<dbReference type="Proteomes" id="UP000323164">
    <property type="component" value="Unassembled WGS sequence"/>
</dbReference>
<dbReference type="EMBL" id="VTRV01000167">
    <property type="protein sequence ID" value="TZF85500.1"/>
    <property type="molecule type" value="Genomic_DNA"/>
</dbReference>
<evidence type="ECO:0000313" key="4">
    <source>
        <dbReference type="EMBL" id="TZF85500.1"/>
    </source>
</evidence>
<dbReference type="RefSeq" id="WP_149353612.1">
    <property type="nucleotide sequence ID" value="NZ_VTRV01000167.1"/>
</dbReference>
<feature type="compositionally biased region" description="Basic and acidic residues" evidence="2">
    <location>
        <begin position="182"/>
        <end position="191"/>
    </location>
</feature>
<protein>
    <recommendedName>
        <fullName evidence="3">HPt domain-containing protein</fullName>
    </recommendedName>
</protein>
<sequence>MIAMREVIDTTTLGWIKPELDETLRQARQEIEAFLEDSGDTARMRACATLLHQVRGTLQMIELDAPSMVATEMETLATAVANGQVADRDEACAALLRGVVQLPDYLERLQGGHRDIPIVLLPLLNELRAARGEAGLTESMLFAPDLDRPVPAAGARGPGIDEHAASQFAAALRGWPESGEPTDPKSLVDEI</sequence>
<comment type="caution">
    <text evidence="4">The sequence shown here is derived from an EMBL/GenBank/DDBJ whole genome shotgun (WGS) entry which is preliminary data.</text>
</comment>
<dbReference type="Pfam" id="PF01627">
    <property type="entry name" value="Hpt"/>
    <property type="match status" value="1"/>
</dbReference>
<dbReference type="InterPro" id="IPR036641">
    <property type="entry name" value="HPT_dom_sf"/>
</dbReference>
<keyword evidence="1" id="KW-0902">Two-component regulatory system</keyword>
<dbReference type="OrthoDB" id="9803176at2"/>
<dbReference type="GO" id="GO:0000160">
    <property type="term" value="P:phosphorelay signal transduction system"/>
    <property type="evidence" value="ECO:0007669"/>
    <property type="project" value="UniProtKB-KW"/>
</dbReference>
<feature type="region of interest" description="Disordered" evidence="2">
    <location>
        <begin position="172"/>
        <end position="191"/>
    </location>
</feature>
<evidence type="ECO:0000259" key="3">
    <source>
        <dbReference type="Pfam" id="PF01627"/>
    </source>
</evidence>